<evidence type="ECO:0000256" key="5">
    <source>
        <dbReference type="ARBA" id="ARBA00022989"/>
    </source>
</evidence>
<dbReference type="Pfam" id="PF19300">
    <property type="entry name" value="BPD_transp_1_N"/>
    <property type="match status" value="1"/>
</dbReference>
<dbReference type="Pfam" id="PF00528">
    <property type="entry name" value="BPD_transp_1"/>
    <property type="match status" value="1"/>
</dbReference>
<feature type="compositionally biased region" description="Low complexity" evidence="8">
    <location>
        <begin position="15"/>
        <end position="27"/>
    </location>
</feature>
<dbReference type="GO" id="GO:0055085">
    <property type="term" value="P:transmembrane transport"/>
    <property type="evidence" value="ECO:0007669"/>
    <property type="project" value="InterPro"/>
</dbReference>
<evidence type="ECO:0000259" key="9">
    <source>
        <dbReference type="PROSITE" id="PS50928"/>
    </source>
</evidence>
<evidence type="ECO:0000256" key="3">
    <source>
        <dbReference type="ARBA" id="ARBA00022475"/>
    </source>
</evidence>
<comment type="similarity">
    <text evidence="7">Belongs to the binding-protein-dependent transport system permease family.</text>
</comment>
<dbReference type="Proteomes" id="UP000198923">
    <property type="component" value="Unassembled WGS sequence"/>
</dbReference>
<dbReference type="SUPFAM" id="SSF161098">
    <property type="entry name" value="MetI-like"/>
    <property type="match status" value="1"/>
</dbReference>
<protein>
    <submittedName>
        <fullName evidence="10">Peptide/nickel transport system permease protein</fullName>
    </submittedName>
</protein>
<dbReference type="GO" id="GO:0005886">
    <property type="term" value="C:plasma membrane"/>
    <property type="evidence" value="ECO:0007669"/>
    <property type="project" value="UniProtKB-SubCell"/>
</dbReference>
<feature type="non-terminal residue" evidence="10">
    <location>
        <position position="1"/>
    </location>
</feature>
<dbReference type="InterPro" id="IPR035906">
    <property type="entry name" value="MetI-like_sf"/>
</dbReference>
<dbReference type="RefSeq" id="WP_093170723.1">
    <property type="nucleotide sequence ID" value="NZ_FNCN01000010.1"/>
</dbReference>
<dbReference type="InterPro" id="IPR045621">
    <property type="entry name" value="BPD_transp_1_N"/>
</dbReference>
<feature type="transmembrane region" description="Helical" evidence="7">
    <location>
        <begin position="45"/>
        <end position="63"/>
    </location>
</feature>
<accession>A0A1G7Z640</accession>
<evidence type="ECO:0000256" key="4">
    <source>
        <dbReference type="ARBA" id="ARBA00022692"/>
    </source>
</evidence>
<keyword evidence="4 7" id="KW-0812">Transmembrane</keyword>
<reference evidence="10 11" key="1">
    <citation type="submission" date="2016-10" db="EMBL/GenBank/DDBJ databases">
        <authorList>
            <person name="de Groot N.N."/>
        </authorList>
    </citation>
    <scope>NUCLEOTIDE SEQUENCE [LARGE SCALE GENOMIC DNA]</scope>
    <source>
        <strain evidence="10 11">CPCC 201354</strain>
    </source>
</reference>
<evidence type="ECO:0000256" key="8">
    <source>
        <dbReference type="SAM" id="MobiDB-lite"/>
    </source>
</evidence>
<dbReference type="PANTHER" id="PTHR43163:SF6">
    <property type="entry name" value="DIPEPTIDE TRANSPORT SYSTEM PERMEASE PROTEIN DPPB-RELATED"/>
    <property type="match status" value="1"/>
</dbReference>
<dbReference type="CDD" id="cd06261">
    <property type="entry name" value="TM_PBP2"/>
    <property type="match status" value="1"/>
</dbReference>
<keyword evidence="6 7" id="KW-0472">Membrane</keyword>
<keyword evidence="11" id="KW-1185">Reference proteome</keyword>
<feature type="transmembrane region" description="Helical" evidence="7">
    <location>
        <begin position="317"/>
        <end position="339"/>
    </location>
</feature>
<gene>
    <name evidence="10" type="ORF">SAMN05421505_110190</name>
</gene>
<evidence type="ECO:0000256" key="1">
    <source>
        <dbReference type="ARBA" id="ARBA00004651"/>
    </source>
</evidence>
<evidence type="ECO:0000256" key="2">
    <source>
        <dbReference type="ARBA" id="ARBA00022448"/>
    </source>
</evidence>
<feature type="compositionally biased region" description="Pro residues" evidence="8">
    <location>
        <begin position="1"/>
        <end position="14"/>
    </location>
</feature>
<proteinExistence type="inferred from homology"/>
<feature type="domain" description="ABC transmembrane type-1" evidence="9">
    <location>
        <begin position="135"/>
        <end position="332"/>
    </location>
</feature>
<keyword evidence="5 7" id="KW-1133">Transmembrane helix</keyword>
<feature type="region of interest" description="Disordered" evidence="8">
    <location>
        <begin position="1"/>
        <end position="30"/>
    </location>
</feature>
<feature type="transmembrane region" description="Helical" evidence="7">
    <location>
        <begin position="141"/>
        <end position="163"/>
    </location>
</feature>
<dbReference type="PROSITE" id="PS50928">
    <property type="entry name" value="ABC_TM1"/>
    <property type="match status" value="1"/>
</dbReference>
<dbReference type="AlphaFoldDB" id="A0A1G7Z640"/>
<sequence>PPCPTPPCPTPPGPAAAWPPAEAANPGGSRRKGAVRLVGALSRRVAQALITALLATVVVWGLLPLTPGDPARRHLQSQNVAAPTAEQLERVRADLGLDRPLAVQYVTWLADAVRGDLGTSTRLNAPVTEVLAGRLPATVRLMAATVLLALAVSVPMAIAGAGWPGRWPDVSGRYAALFGAAVPSFILSLLMVEFVVIRMGVGSVITDGSWAHVWMPAAALAAYPIARWSRLLRGGLLDALRSDYVTVALARGSHRMRVVLVHALPNALVPFLAVMAMTVGFLLGGSAVVENVFSWPGMGQEIVLAINARDLPVVQGFALAMSLAWVAVSLLTDVCTTLVDPRLRSGGRL</sequence>
<dbReference type="PANTHER" id="PTHR43163">
    <property type="entry name" value="DIPEPTIDE TRANSPORT SYSTEM PERMEASE PROTEIN DPPB-RELATED"/>
    <property type="match status" value="1"/>
</dbReference>
<organism evidence="10 11">
    <name type="scientific">Sinosporangium album</name>
    <dbReference type="NCBI Taxonomy" id="504805"/>
    <lineage>
        <taxon>Bacteria</taxon>
        <taxon>Bacillati</taxon>
        <taxon>Actinomycetota</taxon>
        <taxon>Actinomycetes</taxon>
        <taxon>Streptosporangiales</taxon>
        <taxon>Streptosporangiaceae</taxon>
        <taxon>Sinosporangium</taxon>
    </lineage>
</organism>
<keyword evidence="2 7" id="KW-0813">Transport</keyword>
<dbReference type="Gene3D" id="1.10.3720.10">
    <property type="entry name" value="MetI-like"/>
    <property type="match status" value="1"/>
</dbReference>
<feature type="transmembrane region" description="Helical" evidence="7">
    <location>
        <begin position="175"/>
        <end position="197"/>
    </location>
</feature>
<feature type="transmembrane region" description="Helical" evidence="7">
    <location>
        <begin position="259"/>
        <end position="283"/>
    </location>
</feature>
<keyword evidence="3" id="KW-1003">Cell membrane</keyword>
<evidence type="ECO:0000313" key="10">
    <source>
        <dbReference type="EMBL" id="SDH03600.1"/>
    </source>
</evidence>
<evidence type="ECO:0000256" key="7">
    <source>
        <dbReference type="RuleBase" id="RU363032"/>
    </source>
</evidence>
<comment type="subcellular location">
    <subcellularLocation>
        <location evidence="1 7">Cell membrane</location>
        <topology evidence="1 7">Multi-pass membrane protein</topology>
    </subcellularLocation>
</comment>
<name>A0A1G7Z640_9ACTN</name>
<dbReference type="InterPro" id="IPR000515">
    <property type="entry name" value="MetI-like"/>
</dbReference>
<evidence type="ECO:0000256" key="6">
    <source>
        <dbReference type="ARBA" id="ARBA00023136"/>
    </source>
</evidence>
<dbReference type="EMBL" id="FNCN01000010">
    <property type="protein sequence ID" value="SDH03600.1"/>
    <property type="molecule type" value="Genomic_DNA"/>
</dbReference>
<evidence type="ECO:0000313" key="11">
    <source>
        <dbReference type="Proteomes" id="UP000198923"/>
    </source>
</evidence>